<dbReference type="Pfam" id="PF00400">
    <property type="entry name" value="WD40"/>
    <property type="match status" value="1"/>
</dbReference>
<comment type="caution">
    <text evidence="5">The sequence shown here is derived from an EMBL/GenBank/DDBJ whole genome shotgun (WGS) entry which is preliminary data.</text>
</comment>
<reference evidence="5" key="1">
    <citation type="submission" date="2021-05" db="EMBL/GenBank/DDBJ databases">
        <title>A free-living protist that lacks canonical eukaryotic 1 DNA replication and segregation systems.</title>
        <authorList>
            <person name="Salas-Leiva D.E."/>
            <person name="Tromer E.C."/>
            <person name="Curtis B.A."/>
            <person name="Jerlstrom-Hultqvist J."/>
            <person name="Kolisko M."/>
            <person name="Yi Z."/>
            <person name="Salas-Leiva J.S."/>
            <person name="Gallot-Lavallee L."/>
            <person name="Kops G.J.P.L."/>
            <person name="Archibald J.M."/>
            <person name="Simpson A.G.B."/>
            <person name="Roger A.J."/>
        </authorList>
    </citation>
    <scope>NUCLEOTIDE SEQUENCE</scope>
    <source>
        <strain evidence="5">BICM</strain>
    </source>
</reference>
<organism evidence="5 6">
    <name type="scientific">Carpediemonas membranifera</name>
    <dbReference type="NCBI Taxonomy" id="201153"/>
    <lineage>
        <taxon>Eukaryota</taxon>
        <taxon>Metamonada</taxon>
        <taxon>Carpediemonas-like organisms</taxon>
        <taxon>Carpediemonas</taxon>
    </lineage>
</organism>
<proteinExistence type="predicted"/>
<keyword evidence="1 3" id="KW-0853">WD repeat</keyword>
<evidence type="ECO:0000256" key="2">
    <source>
        <dbReference type="ARBA" id="ARBA00022737"/>
    </source>
</evidence>
<evidence type="ECO:0000313" key="5">
    <source>
        <dbReference type="EMBL" id="KAG9390521.1"/>
    </source>
</evidence>
<evidence type="ECO:0000256" key="3">
    <source>
        <dbReference type="PROSITE-ProRule" id="PRU00221"/>
    </source>
</evidence>
<evidence type="ECO:0000256" key="4">
    <source>
        <dbReference type="SAM" id="MobiDB-lite"/>
    </source>
</evidence>
<dbReference type="Gene3D" id="2.130.10.10">
    <property type="entry name" value="YVTN repeat-like/Quinoprotein amine dehydrogenase"/>
    <property type="match status" value="2"/>
</dbReference>
<dbReference type="PROSITE" id="PS50294">
    <property type="entry name" value="WD_REPEATS_REGION"/>
    <property type="match status" value="1"/>
</dbReference>
<name>A0A8J6DZK3_9EUKA</name>
<evidence type="ECO:0000313" key="6">
    <source>
        <dbReference type="Proteomes" id="UP000717585"/>
    </source>
</evidence>
<dbReference type="InterPro" id="IPR015943">
    <property type="entry name" value="WD40/YVTN_repeat-like_dom_sf"/>
</dbReference>
<dbReference type="AlphaFoldDB" id="A0A8J6DZK3"/>
<dbReference type="SMART" id="SM00320">
    <property type="entry name" value="WD40"/>
    <property type="match status" value="2"/>
</dbReference>
<gene>
    <name evidence="5" type="ORF">J8273_7872</name>
</gene>
<dbReference type="InterPro" id="IPR051179">
    <property type="entry name" value="WD_repeat_multifunction"/>
</dbReference>
<protein>
    <submittedName>
        <fullName evidence="5">WD domain, G-beta repeat</fullName>
    </submittedName>
</protein>
<dbReference type="EMBL" id="JAHDYR010000064">
    <property type="protein sequence ID" value="KAG9390521.1"/>
    <property type="molecule type" value="Genomic_DNA"/>
</dbReference>
<dbReference type="PROSITE" id="PS50082">
    <property type="entry name" value="WD_REPEATS_2"/>
    <property type="match status" value="1"/>
</dbReference>
<sequence length="615" mass="65932">MSNGEQDAVKQFMSALESGQLSPDQLASAIEKIAQQSLGDTQMIEETTDTESFNRHAKQDHVINCVPLPPMKYSKEENLARLEAIAREMDEDRPMPAQTAIPAKSGSFMRPGSIAEHGLAPKGDGRTAGRTGKLAISGAPGSKPEMTQRQAEPKPKIPVVRPISLGARTRSSVSTATAAVIAQRWQGTILRHCLNDAMAYPLYRLPFNPVCVLLAEHGLMRRSQAEYHLLRRLYGGSMNYPCYNMAISKAFPQLVYGRHTTVALCPSLFIAGSTHGDILFYPIPDGDPFQCQLQPMSVARGGFGGTGTHAGMITGMVLHPDGGLAFTGARDHTVRAWDCHRCSNVAAFNFDRRTQPAALSLSHPSAPSPFVAVGCNDGVKLIDLVSMKIGGFLGAKDVTAVSIDPVNTNQVAVGCRSGLIQLWDMRQGLTTPLSTMPEPRPEMDIKTLLQTNRTRALLMRTAQTRGVRPLAAGMATYTADVRSVQFTADGRALLTTDRFGSVLRWACRSSGVGATHARLVQGGRAAVCGLSADPAGTAFGLGSKELRVFDVDTGASLATVEGFDSPITSLTAGRDSKQRPFFLATTAANMFLVRPEKTDVGVDAESSDDGSEDWG</sequence>
<accession>A0A8J6DZK3</accession>
<keyword evidence="6" id="KW-1185">Reference proteome</keyword>
<dbReference type="SUPFAM" id="SSF50978">
    <property type="entry name" value="WD40 repeat-like"/>
    <property type="match status" value="1"/>
</dbReference>
<dbReference type="InterPro" id="IPR001680">
    <property type="entry name" value="WD40_rpt"/>
</dbReference>
<dbReference type="InterPro" id="IPR036322">
    <property type="entry name" value="WD40_repeat_dom_sf"/>
</dbReference>
<dbReference type="Proteomes" id="UP000717585">
    <property type="component" value="Unassembled WGS sequence"/>
</dbReference>
<feature type="repeat" description="WD" evidence="3">
    <location>
        <begin position="306"/>
        <end position="338"/>
    </location>
</feature>
<feature type="region of interest" description="Disordered" evidence="4">
    <location>
        <begin position="135"/>
        <end position="154"/>
    </location>
</feature>
<keyword evidence="2" id="KW-0677">Repeat</keyword>
<dbReference type="PANTHER" id="PTHR19857">
    <property type="entry name" value="MITOCHONDRIAL DIVISION PROTEIN 1-RELATED"/>
    <property type="match status" value="1"/>
</dbReference>
<evidence type="ECO:0000256" key="1">
    <source>
        <dbReference type="ARBA" id="ARBA00022574"/>
    </source>
</evidence>